<reference evidence="2" key="1">
    <citation type="journal article" date="2023" name="Nat. Plants">
        <title>Single-cell RNA sequencing provides a high-resolution roadmap for understanding the multicellular compartmentation of specialized metabolism.</title>
        <authorList>
            <person name="Sun S."/>
            <person name="Shen X."/>
            <person name="Li Y."/>
            <person name="Li Y."/>
            <person name="Wang S."/>
            <person name="Li R."/>
            <person name="Zhang H."/>
            <person name="Shen G."/>
            <person name="Guo B."/>
            <person name="Wei J."/>
            <person name="Xu J."/>
            <person name="St-Pierre B."/>
            <person name="Chen S."/>
            <person name="Sun C."/>
        </authorList>
    </citation>
    <scope>NUCLEOTIDE SEQUENCE [LARGE SCALE GENOMIC DNA]</scope>
</reference>
<evidence type="ECO:0000313" key="2">
    <source>
        <dbReference type="Proteomes" id="UP001060085"/>
    </source>
</evidence>
<name>A0ACC0AU57_CATRO</name>
<evidence type="ECO:0000313" key="1">
    <source>
        <dbReference type="EMBL" id="KAI5663982.1"/>
    </source>
</evidence>
<keyword evidence="2" id="KW-1185">Reference proteome</keyword>
<dbReference type="Proteomes" id="UP001060085">
    <property type="component" value="Linkage Group LG05"/>
</dbReference>
<protein>
    <submittedName>
        <fullName evidence="1">Uncharacterized protein</fullName>
    </submittedName>
</protein>
<accession>A0ACC0AU57</accession>
<organism evidence="1 2">
    <name type="scientific">Catharanthus roseus</name>
    <name type="common">Madagascar periwinkle</name>
    <name type="synonym">Vinca rosea</name>
    <dbReference type="NCBI Taxonomy" id="4058"/>
    <lineage>
        <taxon>Eukaryota</taxon>
        <taxon>Viridiplantae</taxon>
        <taxon>Streptophyta</taxon>
        <taxon>Embryophyta</taxon>
        <taxon>Tracheophyta</taxon>
        <taxon>Spermatophyta</taxon>
        <taxon>Magnoliopsida</taxon>
        <taxon>eudicotyledons</taxon>
        <taxon>Gunneridae</taxon>
        <taxon>Pentapetalae</taxon>
        <taxon>asterids</taxon>
        <taxon>lamiids</taxon>
        <taxon>Gentianales</taxon>
        <taxon>Apocynaceae</taxon>
        <taxon>Rauvolfioideae</taxon>
        <taxon>Vinceae</taxon>
        <taxon>Catharanthinae</taxon>
        <taxon>Catharanthus</taxon>
    </lineage>
</organism>
<proteinExistence type="predicted"/>
<sequence>MDYKVAEAVVVPKDVQGLQKGKDKEAAVAAYVSVVDPFLVEALQNPRHRLTILRMELDMQKFLQNSDLQQFEFQHFPTSYLRLAAHRVAQHYGLQTLVQDNVIDGQGTRILVRKKPDSKYPAVCLSEVPAKQPENDKQEQVKIAIRPRPDKQSSTEDGEPGSKRSPVRTVEERKEEYDRARARIFSSPSGSDVEDTLGRVASDGKNSCLNLGENENMRNSVADIEKSITSRETGTSRVAAIFRDREKDRTDPDYDRSYDRYVKNVPAHQSFSLMPYVQKFQHPYMQCETVFPQLSQMPGAQASLNYRNPVMSPFCNMGLNQTSRDAVYLQWPTQSMMYAQSYDQMRRAVFQTPFCQQPLTFDYSQNH</sequence>
<comment type="caution">
    <text evidence="1">The sequence shown here is derived from an EMBL/GenBank/DDBJ whole genome shotgun (WGS) entry which is preliminary data.</text>
</comment>
<dbReference type="EMBL" id="CM044705">
    <property type="protein sequence ID" value="KAI5663982.1"/>
    <property type="molecule type" value="Genomic_DNA"/>
</dbReference>
<gene>
    <name evidence="1" type="ORF">M9H77_23305</name>
</gene>